<keyword evidence="2" id="KW-0489">Methyltransferase</keyword>
<evidence type="ECO:0000313" key="2">
    <source>
        <dbReference type="EMBL" id="MEB3102433.1"/>
    </source>
</evidence>
<protein>
    <submittedName>
        <fullName evidence="2">Class I SAM-dependent methyltransferase</fullName>
        <ecNumber evidence="2">2.1.-.-</ecNumber>
    </submittedName>
</protein>
<keyword evidence="2" id="KW-0808">Transferase</keyword>
<accession>A0ABU5ZIU2</accession>
<organism evidence="2 3">
    <name type="scientific">Ferviditalea candida</name>
    <dbReference type="NCBI Taxonomy" id="3108399"/>
    <lineage>
        <taxon>Bacteria</taxon>
        <taxon>Bacillati</taxon>
        <taxon>Bacillota</taxon>
        <taxon>Bacilli</taxon>
        <taxon>Bacillales</taxon>
        <taxon>Paenibacillaceae</taxon>
        <taxon>Ferviditalea</taxon>
    </lineage>
</organism>
<sequence>MSEKRFDPSNLHKLDNPERRKALPPEQILGLLKLNETDIILDLGAGSGYFTIPAAQLTKGQVYALEVEKRMLEALRERVDAEGLSNVELVEGAIEEIPLQDGLADHVIASLVLHEVEPLSKGLKEIQRMLKPGGNCLCLEWEKKETPQGPPLHHRIHSDEMKQAVEQAGFTVESVTFPTDSHYILIFGK</sequence>
<dbReference type="Proteomes" id="UP001310386">
    <property type="component" value="Unassembled WGS sequence"/>
</dbReference>
<dbReference type="SUPFAM" id="SSF53335">
    <property type="entry name" value="S-adenosyl-L-methionine-dependent methyltransferases"/>
    <property type="match status" value="1"/>
</dbReference>
<dbReference type="Gene3D" id="3.40.50.150">
    <property type="entry name" value="Vaccinia Virus protein VP39"/>
    <property type="match status" value="1"/>
</dbReference>
<dbReference type="EC" id="2.1.-.-" evidence="2"/>
<reference evidence="2" key="1">
    <citation type="submission" date="2023-12" db="EMBL/GenBank/DDBJ databases">
        <title>Fervidustalea candida gen. nov., sp. nov., a novel member of the family Paenibacillaceae isolated from a geothermal area.</title>
        <authorList>
            <person name="Li W.-J."/>
            <person name="Jiao J.-Y."/>
            <person name="Chen Y."/>
        </authorList>
    </citation>
    <scope>NUCLEOTIDE SEQUENCE</scope>
    <source>
        <strain evidence="2">SYSU GA230002</strain>
    </source>
</reference>
<name>A0ABU5ZIU2_9BACL</name>
<dbReference type="RefSeq" id="WP_371754555.1">
    <property type="nucleotide sequence ID" value="NZ_JAYJLD010000017.1"/>
</dbReference>
<feature type="domain" description="Methyltransferase type 11" evidence="1">
    <location>
        <begin position="41"/>
        <end position="138"/>
    </location>
</feature>
<dbReference type="PANTHER" id="PTHR43861">
    <property type="entry name" value="TRANS-ACONITATE 2-METHYLTRANSFERASE-RELATED"/>
    <property type="match status" value="1"/>
</dbReference>
<gene>
    <name evidence="2" type="ORF">VF724_12250</name>
</gene>
<keyword evidence="3" id="KW-1185">Reference proteome</keyword>
<evidence type="ECO:0000259" key="1">
    <source>
        <dbReference type="Pfam" id="PF08241"/>
    </source>
</evidence>
<dbReference type="InterPro" id="IPR013216">
    <property type="entry name" value="Methyltransf_11"/>
</dbReference>
<dbReference type="GO" id="GO:0032259">
    <property type="term" value="P:methylation"/>
    <property type="evidence" value="ECO:0007669"/>
    <property type="project" value="UniProtKB-KW"/>
</dbReference>
<dbReference type="Pfam" id="PF08241">
    <property type="entry name" value="Methyltransf_11"/>
    <property type="match status" value="1"/>
</dbReference>
<dbReference type="CDD" id="cd02440">
    <property type="entry name" value="AdoMet_MTases"/>
    <property type="match status" value="1"/>
</dbReference>
<dbReference type="InterPro" id="IPR029063">
    <property type="entry name" value="SAM-dependent_MTases_sf"/>
</dbReference>
<dbReference type="GO" id="GO:0008168">
    <property type="term" value="F:methyltransferase activity"/>
    <property type="evidence" value="ECO:0007669"/>
    <property type="project" value="UniProtKB-KW"/>
</dbReference>
<comment type="caution">
    <text evidence="2">The sequence shown here is derived from an EMBL/GenBank/DDBJ whole genome shotgun (WGS) entry which is preliminary data.</text>
</comment>
<proteinExistence type="predicted"/>
<dbReference type="EMBL" id="JAYJLD010000017">
    <property type="protein sequence ID" value="MEB3102433.1"/>
    <property type="molecule type" value="Genomic_DNA"/>
</dbReference>
<evidence type="ECO:0000313" key="3">
    <source>
        <dbReference type="Proteomes" id="UP001310386"/>
    </source>
</evidence>